<evidence type="ECO:0000256" key="6">
    <source>
        <dbReference type="ARBA" id="ARBA00022846"/>
    </source>
</evidence>
<keyword evidence="4 13" id="KW-0853">WD repeat</keyword>
<dbReference type="InterPro" id="IPR019775">
    <property type="entry name" value="WD40_repeat_CS"/>
</dbReference>
<proteinExistence type="inferred from homology"/>
<evidence type="ECO:0000256" key="12">
    <source>
        <dbReference type="ARBA" id="ARBA00047117"/>
    </source>
</evidence>
<dbReference type="InterPro" id="IPR036322">
    <property type="entry name" value="WD40_repeat_dom_sf"/>
</dbReference>
<comment type="subunit">
    <text evidence="12">Microtubule inner protein component of sperm flagellar doublet microtubules. Interacts with BRCA2. Interacts with the CCT chaperonin complex. Interacts with HSP70. Interacts with AK8. Interacts with CFAP45. Interacts with DNAI1. Interacts with IQDC.</text>
</comment>
<keyword evidence="3" id="KW-0963">Cytoplasm</keyword>
<dbReference type="OrthoDB" id="6252103at2759"/>
<reference evidence="14 15" key="1">
    <citation type="journal article" date="2016" name="Nat. Commun.">
        <title>Extremotolerant tardigrade genome and improved radiotolerance of human cultured cells by tardigrade-unique protein.</title>
        <authorList>
            <person name="Hashimoto T."/>
            <person name="Horikawa D.D."/>
            <person name="Saito Y."/>
            <person name="Kuwahara H."/>
            <person name="Kozuka-Hata H."/>
            <person name="Shin-I T."/>
            <person name="Minakuchi Y."/>
            <person name="Ohishi K."/>
            <person name="Motoyama A."/>
            <person name="Aizu T."/>
            <person name="Enomoto A."/>
            <person name="Kondo K."/>
            <person name="Tanaka S."/>
            <person name="Hara Y."/>
            <person name="Koshikawa S."/>
            <person name="Sagara H."/>
            <person name="Miura T."/>
            <person name="Yokobori S."/>
            <person name="Miyagawa K."/>
            <person name="Suzuki Y."/>
            <person name="Kubo T."/>
            <person name="Oyama M."/>
            <person name="Kohara Y."/>
            <person name="Fujiyama A."/>
            <person name="Arakawa K."/>
            <person name="Katayama T."/>
            <person name="Toyoda A."/>
            <person name="Kunieda T."/>
        </authorList>
    </citation>
    <scope>NUCLEOTIDE SEQUENCE [LARGE SCALE GENOMIC DNA]</scope>
    <source>
        <strain evidence="14 15">YOKOZUNA-1</strain>
    </source>
</reference>
<dbReference type="Gene3D" id="2.130.10.10">
    <property type="entry name" value="YVTN repeat-like/Quinoprotein amine dehydrogenase"/>
    <property type="match status" value="2"/>
</dbReference>
<accession>A0A1D1UPI0</accession>
<keyword evidence="5" id="KW-0677">Repeat</keyword>
<dbReference type="PROSITE" id="PS50294">
    <property type="entry name" value="WD_REPEATS_REGION"/>
    <property type="match status" value="2"/>
</dbReference>
<evidence type="ECO:0000256" key="10">
    <source>
        <dbReference type="ARBA" id="ARBA00029552"/>
    </source>
</evidence>
<keyword evidence="8" id="KW-0966">Cell projection</keyword>
<evidence type="ECO:0000256" key="2">
    <source>
        <dbReference type="ARBA" id="ARBA00004496"/>
    </source>
</evidence>
<evidence type="ECO:0000256" key="5">
    <source>
        <dbReference type="ARBA" id="ARBA00022737"/>
    </source>
</evidence>
<evidence type="ECO:0000313" key="15">
    <source>
        <dbReference type="Proteomes" id="UP000186922"/>
    </source>
</evidence>
<organism evidence="14 15">
    <name type="scientific">Ramazzottius varieornatus</name>
    <name type="common">Water bear</name>
    <name type="synonym">Tardigrade</name>
    <dbReference type="NCBI Taxonomy" id="947166"/>
    <lineage>
        <taxon>Eukaryota</taxon>
        <taxon>Metazoa</taxon>
        <taxon>Ecdysozoa</taxon>
        <taxon>Tardigrada</taxon>
        <taxon>Eutardigrada</taxon>
        <taxon>Parachela</taxon>
        <taxon>Hypsibioidea</taxon>
        <taxon>Ramazzottiidae</taxon>
        <taxon>Ramazzottius</taxon>
    </lineage>
</organism>
<evidence type="ECO:0000256" key="1">
    <source>
        <dbReference type="ARBA" id="ARBA00004230"/>
    </source>
</evidence>
<dbReference type="PROSITE" id="PS00678">
    <property type="entry name" value="WD_REPEATS_1"/>
    <property type="match status" value="1"/>
</dbReference>
<evidence type="ECO:0000256" key="9">
    <source>
        <dbReference type="ARBA" id="ARBA00029456"/>
    </source>
</evidence>
<evidence type="ECO:0000256" key="11">
    <source>
        <dbReference type="ARBA" id="ARBA00046056"/>
    </source>
</evidence>
<dbReference type="PANTHER" id="PTHR13720">
    <property type="entry name" value="WD-40 REPEAT PROTEIN"/>
    <property type="match status" value="1"/>
</dbReference>
<protein>
    <recommendedName>
        <fullName evidence="10">Cilia- and flagella-associated protein 52</fullName>
    </recommendedName>
</protein>
<comment type="similarity">
    <text evidence="9">Belongs to the CFAP52 family.</text>
</comment>
<sequence>MNARRPLCGLQVPRTVQGVTNKFVALNKRDDVFLALGNGIIRVWEFRAEENRLAYRNCCLGIVHRQIECVKVDADDRFVYYGTRSGDITQVELDVNQAGDVTPRFIDSIGRFLKTEKQQKNESSWFGHGVTALFLPTDQKDTMFIGTGNGCVYEVRKMMVPVKDPIRSRHGVTRSSPRSRTVLDPIRKAQLSGEITTIYPALHQKSVYVGTSVSSIHRFDSDNWARYELIFTTNHGSVFGVNFPQDFSGVFATAGQDYVRLWSAVDGREMLRLQVANMVCTVVDFMRDGHSIISAWSDGKIRAFSPESGRLLYEINDAHPKAVTAMATTGDCTRIVTGGKEGQVRVWIVSPSGHKMLNSMHDHKGLVSCIRMNHDSSKCVSSSEDGTCVIWDLE</sequence>
<keyword evidence="6" id="KW-0282">Flagellum</keyword>
<evidence type="ECO:0000256" key="3">
    <source>
        <dbReference type="ARBA" id="ARBA00022490"/>
    </source>
</evidence>
<dbReference type="AlphaFoldDB" id="A0A1D1UPI0"/>
<evidence type="ECO:0000256" key="7">
    <source>
        <dbReference type="ARBA" id="ARBA00023069"/>
    </source>
</evidence>
<dbReference type="PROSITE" id="PS50082">
    <property type="entry name" value="WD_REPEATS_2"/>
    <property type="match status" value="2"/>
</dbReference>
<keyword evidence="7" id="KW-0969">Cilium</keyword>
<feature type="repeat" description="WD" evidence="13">
    <location>
        <begin position="316"/>
        <end position="347"/>
    </location>
</feature>
<name>A0A1D1UPI0_RAMVA</name>
<dbReference type="Pfam" id="PF00400">
    <property type="entry name" value="WD40"/>
    <property type="match status" value="2"/>
</dbReference>
<evidence type="ECO:0000313" key="14">
    <source>
        <dbReference type="EMBL" id="GAU89177.1"/>
    </source>
</evidence>
<dbReference type="InterPro" id="IPR001680">
    <property type="entry name" value="WD40_rpt"/>
</dbReference>
<dbReference type="STRING" id="947166.A0A1D1UPI0"/>
<dbReference type="GO" id="GO:0031514">
    <property type="term" value="C:motile cilium"/>
    <property type="evidence" value="ECO:0007669"/>
    <property type="project" value="UniProtKB-SubCell"/>
</dbReference>
<dbReference type="SMART" id="SM00320">
    <property type="entry name" value="WD40"/>
    <property type="match status" value="5"/>
</dbReference>
<keyword evidence="15" id="KW-1185">Reference proteome</keyword>
<evidence type="ECO:0000256" key="8">
    <source>
        <dbReference type="ARBA" id="ARBA00023273"/>
    </source>
</evidence>
<dbReference type="InterPro" id="IPR015943">
    <property type="entry name" value="WD40/YVTN_repeat-like_dom_sf"/>
</dbReference>
<feature type="repeat" description="WD" evidence="13">
    <location>
        <begin position="360"/>
        <end position="394"/>
    </location>
</feature>
<dbReference type="Proteomes" id="UP000186922">
    <property type="component" value="Unassembled WGS sequence"/>
</dbReference>
<dbReference type="InterPro" id="IPR050630">
    <property type="entry name" value="WD_repeat_EMAP"/>
</dbReference>
<dbReference type="EMBL" id="BDGG01000001">
    <property type="protein sequence ID" value="GAU89177.1"/>
    <property type="molecule type" value="Genomic_DNA"/>
</dbReference>
<dbReference type="GO" id="GO:0005930">
    <property type="term" value="C:axoneme"/>
    <property type="evidence" value="ECO:0007669"/>
    <property type="project" value="UniProtKB-ARBA"/>
</dbReference>
<comment type="subcellular location">
    <subcellularLocation>
        <location evidence="1">Cell projection</location>
        <location evidence="1">Cilium</location>
        <location evidence="1">Flagellum</location>
    </subcellularLocation>
    <subcellularLocation>
        <location evidence="2">Cytoplasm</location>
    </subcellularLocation>
</comment>
<gene>
    <name evidence="14" type="primary">RvY_01758</name>
    <name evidence="14" type="synonym">RvY_01758.1</name>
    <name evidence="14" type="ORF">RvY_01758-1</name>
</gene>
<evidence type="ECO:0000256" key="4">
    <source>
        <dbReference type="ARBA" id="ARBA00022574"/>
    </source>
</evidence>
<dbReference type="FunFam" id="2.130.10.10:FF:001320">
    <property type="entry name" value="Predicted protein"/>
    <property type="match status" value="1"/>
</dbReference>
<dbReference type="PANTHER" id="PTHR13720:SF14">
    <property type="entry name" value="CILIA- AND FLAGELLA-ASSOCIATED PROTEIN 52"/>
    <property type="match status" value="1"/>
</dbReference>
<comment type="caution">
    <text evidence="14">The sequence shown here is derived from an EMBL/GenBank/DDBJ whole genome shotgun (WGS) entry which is preliminary data.</text>
</comment>
<dbReference type="SUPFAM" id="SSF50978">
    <property type="entry name" value="WD40 repeat-like"/>
    <property type="match status" value="1"/>
</dbReference>
<comment type="function">
    <text evidence="11">Microtubule inner protein (MIP) part of the dynein-decorated doublet microtubules (DMTs) in cilia axoneme. Important for proper ciliary and flagellar beating. May act in cooperation with CFAP45 and axonemal dynein subunit DNAH11. May play a role in cell growth and/or survival.</text>
</comment>
<evidence type="ECO:0000256" key="13">
    <source>
        <dbReference type="PROSITE-ProRule" id="PRU00221"/>
    </source>
</evidence>